<evidence type="ECO:0000256" key="5">
    <source>
        <dbReference type="ARBA" id="ARBA00022692"/>
    </source>
</evidence>
<sequence>MIRALSNAIGRGERVALRALVVILPLMILVNVAGRALKMPIFWLDELAVLTMVWLAMLGLSVTLQTREAVAVTLLTDVVPEGARKALTCAADLVVLGFAVALLVLCWLWFDPLALWRSGFDVEAFAAGSFNYVYQEPTATLGVAKFWFWLILPLVALTSSIHALANLLDSLRAPPRAVPAGAAQATSGSGE</sequence>
<keyword evidence="2 9" id="KW-0813">Transport</keyword>
<dbReference type="InterPro" id="IPR007387">
    <property type="entry name" value="TRAP_DctQ"/>
</dbReference>
<evidence type="ECO:0000313" key="12">
    <source>
        <dbReference type="Proteomes" id="UP000786387"/>
    </source>
</evidence>
<feature type="transmembrane region" description="Helical" evidence="9">
    <location>
        <begin position="47"/>
        <end position="65"/>
    </location>
</feature>
<evidence type="ECO:0000256" key="1">
    <source>
        <dbReference type="ARBA" id="ARBA00004429"/>
    </source>
</evidence>
<dbReference type="Pfam" id="PF04290">
    <property type="entry name" value="DctQ"/>
    <property type="match status" value="1"/>
</dbReference>
<gene>
    <name evidence="11" type="ORF">G7026_13680</name>
</gene>
<dbReference type="Proteomes" id="UP000786387">
    <property type="component" value="Unassembled WGS sequence"/>
</dbReference>
<evidence type="ECO:0000256" key="6">
    <source>
        <dbReference type="ARBA" id="ARBA00022989"/>
    </source>
</evidence>
<accession>A0ABR5Z2I7</accession>
<keyword evidence="4 9" id="KW-0997">Cell inner membrane</keyword>
<comment type="subunit">
    <text evidence="9">The complex comprises the extracytoplasmic solute receptor protein and the two transmembrane proteins.</text>
</comment>
<evidence type="ECO:0000256" key="9">
    <source>
        <dbReference type="RuleBase" id="RU369079"/>
    </source>
</evidence>
<dbReference type="InterPro" id="IPR055348">
    <property type="entry name" value="DctQ"/>
</dbReference>
<dbReference type="EMBL" id="JAAMRF010000006">
    <property type="protein sequence ID" value="MBA1274409.1"/>
    <property type="molecule type" value="Genomic_DNA"/>
</dbReference>
<keyword evidence="3" id="KW-1003">Cell membrane</keyword>
<evidence type="ECO:0000256" key="3">
    <source>
        <dbReference type="ARBA" id="ARBA00022475"/>
    </source>
</evidence>
<keyword evidence="5 9" id="KW-0812">Transmembrane</keyword>
<comment type="function">
    <text evidence="9">Part of the tripartite ATP-independent periplasmic (TRAP) transport system.</text>
</comment>
<dbReference type="RefSeq" id="WP_181071456.1">
    <property type="nucleotide sequence ID" value="NZ_JAAMRF010000006.1"/>
</dbReference>
<organism evidence="11 12">
    <name type="scientific">Stutzerimonas azotifigens</name>
    <dbReference type="NCBI Taxonomy" id="291995"/>
    <lineage>
        <taxon>Bacteria</taxon>
        <taxon>Pseudomonadati</taxon>
        <taxon>Pseudomonadota</taxon>
        <taxon>Gammaproteobacteria</taxon>
        <taxon>Pseudomonadales</taxon>
        <taxon>Pseudomonadaceae</taxon>
        <taxon>Stutzerimonas</taxon>
    </lineage>
</organism>
<keyword evidence="12" id="KW-1185">Reference proteome</keyword>
<keyword evidence="7 9" id="KW-0472">Membrane</keyword>
<feature type="transmembrane region" description="Helical" evidence="9">
    <location>
        <begin position="146"/>
        <end position="168"/>
    </location>
</feature>
<evidence type="ECO:0000256" key="8">
    <source>
        <dbReference type="ARBA" id="ARBA00038436"/>
    </source>
</evidence>
<evidence type="ECO:0000256" key="2">
    <source>
        <dbReference type="ARBA" id="ARBA00022448"/>
    </source>
</evidence>
<evidence type="ECO:0000259" key="10">
    <source>
        <dbReference type="Pfam" id="PF04290"/>
    </source>
</evidence>
<comment type="similarity">
    <text evidence="8 9">Belongs to the TRAP transporter small permease family.</text>
</comment>
<protein>
    <recommendedName>
        <fullName evidence="9">TRAP transporter small permease protein</fullName>
    </recommendedName>
</protein>
<name>A0ABR5Z2I7_9GAMM</name>
<comment type="caution">
    <text evidence="11">The sequence shown here is derived from an EMBL/GenBank/DDBJ whole genome shotgun (WGS) entry which is preliminary data.</text>
</comment>
<keyword evidence="6 9" id="KW-1133">Transmembrane helix</keyword>
<dbReference type="PANTHER" id="PTHR35011">
    <property type="entry name" value="2,3-DIKETO-L-GULONATE TRAP TRANSPORTER SMALL PERMEASE PROTEIN YIAM"/>
    <property type="match status" value="1"/>
</dbReference>
<evidence type="ECO:0000313" key="11">
    <source>
        <dbReference type="EMBL" id="MBA1274409.1"/>
    </source>
</evidence>
<reference evidence="11 12" key="1">
    <citation type="submission" date="2020-02" db="EMBL/GenBank/DDBJ databases">
        <title>Synteny-based analysis reveals conserved mechanism for high triclosan tolerance in Pseudomonas, as well as instances of horizontal transfer.</title>
        <authorList>
            <person name="Mcfarland A.G."/>
            <person name="Bertucci H.K."/>
            <person name="Litmann E."/>
            <person name="Shen J."/>
            <person name="Huttenhower C."/>
            <person name="Hartmann E.M."/>
        </authorList>
    </citation>
    <scope>NUCLEOTIDE SEQUENCE [LARGE SCALE GENOMIC DNA]</scope>
    <source>
        <strain evidence="11 12">115A1</strain>
    </source>
</reference>
<feature type="transmembrane region" description="Helical" evidence="9">
    <location>
        <begin position="15"/>
        <end position="35"/>
    </location>
</feature>
<dbReference type="PANTHER" id="PTHR35011:SF2">
    <property type="entry name" value="2,3-DIKETO-L-GULONATE TRAP TRANSPORTER SMALL PERMEASE PROTEIN YIAM"/>
    <property type="match status" value="1"/>
</dbReference>
<proteinExistence type="inferred from homology"/>
<feature type="transmembrane region" description="Helical" evidence="9">
    <location>
        <begin position="86"/>
        <end position="110"/>
    </location>
</feature>
<evidence type="ECO:0000256" key="7">
    <source>
        <dbReference type="ARBA" id="ARBA00023136"/>
    </source>
</evidence>
<comment type="subcellular location">
    <subcellularLocation>
        <location evidence="1 9">Cell inner membrane</location>
        <topology evidence="1 9">Multi-pass membrane protein</topology>
    </subcellularLocation>
</comment>
<feature type="domain" description="Tripartite ATP-independent periplasmic transporters DctQ component" evidence="10">
    <location>
        <begin position="26"/>
        <end position="172"/>
    </location>
</feature>
<evidence type="ECO:0000256" key="4">
    <source>
        <dbReference type="ARBA" id="ARBA00022519"/>
    </source>
</evidence>